<evidence type="ECO:0000313" key="2">
    <source>
        <dbReference type="Proteomes" id="UP000886501"/>
    </source>
</evidence>
<reference evidence="1" key="1">
    <citation type="submission" date="2019-10" db="EMBL/GenBank/DDBJ databases">
        <authorList>
            <consortium name="DOE Joint Genome Institute"/>
            <person name="Kuo A."/>
            <person name="Miyauchi S."/>
            <person name="Kiss E."/>
            <person name="Drula E."/>
            <person name="Kohler A."/>
            <person name="Sanchez-Garcia M."/>
            <person name="Andreopoulos B."/>
            <person name="Barry K.W."/>
            <person name="Bonito G."/>
            <person name="Buee M."/>
            <person name="Carver A."/>
            <person name="Chen C."/>
            <person name="Cichocki N."/>
            <person name="Clum A."/>
            <person name="Culley D."/>
            <person name="Crous P.W."/>
            <person name="Fauchery L."/>
            <person name="Girlanda M."/>
            <person name="Hayes R."/>
            <person name="Keri Z."/>
            <person name="Labutti K."/>
            <person name="Lipzen A."/>
            <person name="Lombard V."/>
            <person name="Magnuson J."/>
            <person name="Maillard F."/>
            <person name="Morin E."/>
            <person name="Murat C."/>
            <person name="Nolan M."/>
            <person name="Ohm R."/>
            <person name="Pangilinan J."/>
            <person name="Pereira M."/>
            <person name="Perotto S."/>
            <person name="Peter M."/>
            <person name="Riley R."/>
            <person name="Sitrit Y."/>
            <person name="Stielow B."/>
            <person name="Szollosi G."/>
            <person name="Zifcakova L."/>
            <person name="Stursova M."/>
            <person name="Spatafora J.W."/>
            <person name="Tedersoo L."/>
            <person name="Vaario L.-M."/>
            <person name="Yamada A."/>
            <person name="Yan M."/>
            <person name="Wang P."/>
            <person name="Xu J."/>
            <person name="Bruns T."/>
            <person name="Baldrian P."/>
            <person name="Vilgalys R."/>
            <person name="Henrissat B."/>
            <person name="Grigoriev I.V."/>
            <person name="Hibbett D."/>
            <person name="Nagy L.G."/>
            <person name="Martin F.M."/>
        </authorList>
    </citation>
    <scope>NUCLEOTIDE SEQUENCE</scope>
    <source>
        <strain evidence="1">P2</strain>
    </source>
</reference>
<sequence length="786" mass="88437">MPFDVPREKSPEFLSSAASDNDPESFIVKSTALTSITPARPSPDSLTTLPEILSSLSLLESEEAELSSNLQDLLANHDPVVSSLSRLHNLLPQLDELRTDAYLLTRKVSVTAETADRIGSSVRALDEEMRRVREASDRVAQVMDLKLSLAALRSAIDSQDWESATRHCSRAMALPPDVINGEFARATVPTAENHIPPAEALQAAREELLAIFRRNFEQASTARDSAATSRFFKLFPAIGWETEGLEAYATFVVDLVRVRAPTSAKTSSPLYYITALTALFESVALIVDQHQPIVDKYYGNGKMYNVITRLIQECDRVVKSTLDSFEEERNMQRKLSDTGAPTLQALSAPSSVGLRPQTIVDEDIVDVKQVDKVLSELAAMSGRWNLFRKFLFDRVSDEESESETGEGTAHPVNGAGPTEDRGERSVTKIPEEFQIIESSQSRRLFQTLLETYYIPLEIWYTRSIIDKAHRLSSPDLSQPQTITTTPDDVFYFLKVVLTRMLSTGSTMAVEKTSEFLQTVMDKDYASIIKKKLDDVYRTGGVSGTGGVRGEKVERELRQSFIILLNDLDVSSTHMERLIRDFMGPQTISQNFLDFEVSTVQENLSSFTTLVPKFRSTLRARIEQLFNQLMRPKLRTLIVDVYRDVSYALDDDGYTAAEYQDLVRKRFVKAWEGLIDGYKDTFTESNYRLFFGLALDVILKPWEKAVLGLKYTELGAIRFDRDLRSVTTYLSSQTAFGDAREKFTRLQQISTLLNLDSEEEVDQFYDSSGIAWKLTLKEAQVVAGLRI</sequence>
<comment type="caution">
    <text evidence="1">The sequence shown here is derived from an EMBL/GenBank/DDBJ whole genome shotgun (WGS) entry which is preliminary data.</text>
</comment>
<dbReference type="Proteomes" id="UP000886501">
    <property type="component" value="Unassembled WGS sequence"/>
</dbReference>
<name>A0ACB6ZU35_THEGA</name>
<dbReference type="EMBL" id="MU117965">
    <property type="protein sequence ID" value="KAF9653166.1"/>
    <property type="molecule type" value="Genomic_DNA"/>
</dbReference>
<keyword evidence="2" id="KW-1185">Reference proteome</keyword>
<protein>
    <submittedName>
        <fullName evidence="1">COG4-domain-containing protein</fullName>
    </submittedName>
</protein>
<accession>A0ACB6ZU35</accession>
<reference evidence="1" key="2">
    <citation type="journal article" date="2020" name="Nat. Commun.">
        <title>Large-scale genome sequencing of mycorrhizal fungi provides insights into the early evolution of symbiotic traits.</title>
        <authorList>
            <person name="Miyauchi S."/>
            <person name="Kiss E."/>
            <person name="Kuo A."/>
            <person name="Drula E."/>
            <person name="Kohler A."/>
            <person name="Sanchez-Garcia M."/>
            <person name="Morin E."/>
            <person name="Andreopoulos B."/>
            <person name="Barry K.W."/>
            <person name="Bonito G."/>
            <person name="Buee M."/>
            <person name="Carver A."/>
            <person name="Chen C."/>
            <person name="Cichocki N."/>
            <person name="Clum A."/>
            <person name="Culley D."/>
            <person name="Crous P.W."/>
            <person name="Fauchery L."/>
            <person name="Girlanda M."/>
            <person name="Hayes R.D."/>
            <person name="Keri Z."/>
            <person name="LaButti K."/>
            <person name="Lipzen A."/>
            <person name="Lombard V."/>
            <person name="Magnuson J."/>
            <person name="Maillard F."/>
            <person name="Murat C."/>
            <person name="Nolan M."/>
            <person name="Ohm R.A."/>
            <person name="Pangilinan J."/>
            <person name="Pereira M.F."/>
            <person name="Perotto S."/>
            <person name="Peter M."/>
            <person name="Pfister S."/>
            <person name="Riley R."/>
            <person name="Sitrit Y."/>
            <person name="Stielow J.B."/>
            <person name="Szollosi G."/>
            <person name="Zifcakova L."/>
            <person name="Stursova M."/>
            <person name="Spatafora J.W."/>
            <person name="Tedersoo L."/>
            <person name="Vaario L.M."/>
            <person name="Yamada A."/>
            <person name="Yan M."/>
            <person name="Wang P."/>
            <person name="Xu J."/>
            <person name="Bruns T."/>
            <person name="Baldrian P."/>
            <person name="Vilgalys R."/>
            <person name="Dunand C."/>
            <person name="Henrissat B."/>
            <person name="Grigoriev I.V."/>
            <person name="Hibbett D."/>
            <person name="Nagy L.G."/>
            <person name="Martin F.M."/>
        </authorList>
    </citation>
    <scope>NUCLEOTIDE SEQUENCE</scope>
    <source>
        <strain evidence="1">P2</strain>
    </source>
</reference>
<evidence type="ECO:0000313" key="1">
    <source>
        <dbReference type="EMBL" id="KAF9653166.1"/>
    </source>
</evidence>
<organism evidence="1 2">
    <name type="scientific">Thelephora ganbajun</name>
    <name type="common">Ganba fungus</name>
    <dbReference type="NCBI Taxonomy" id="370292"/>
    <lineage>
        <taxon>Eukaryota</taxon>
        <taxon>Fungi</taxon>
        <taxon>Dikarya</taxon>
        <taxon>Basidiomycota</taxon>
        <taxon>Agaricomycotina</taxon>
        <taxon>Agaricomycetes</taxon>
        <taxon>Thelephorales</taxon>
        <taxon>Thelephoraceae</taxon>
        <taxon>Thelephora</taxon>
    </lineage>
</organism>
<proteinExistence type="predicted"/>
<gene>
    <name evidence="1" type="ORF">BDM02DRAFT_3087815</name>
</gene>